<sequence>MTNFDELWKPFALSFDALKTKEGLESLDQLFLNSLSPELKTQIESWRNQTLTLNKIETSELQIQIAEALNQFISNTLQIQKDTEFYFTQAKDEATVLQFKDRYIQRGAKRYKQEITETFDTLTDRLMAKSNATAETFEFDLAKYAVTLEAGSDEEKEIIEWGALALNTEEGQAVTKGWVSFKFPERVDPQNLVNNEEVIFKGIPVRQGNGKERRRDGFHLTDNRMCDHDIAGEVDYCKYCHDHEGDFCSKGFPVKKAQPELGLKKDTFGNTQTGCPLDEKISEMITLRKSGHVIGALAMIMIENPMVPATGHRICNDCMKACIYQKTEPVNIPQIETNVLTSVLELPWGIEIYDIFTRWNPLKQSAYLPTDGNNRKVLVSGLGPAGFTMTHYLSQAGCHVVAVDGLKIEPLPEAIINGPVEHWSSLEEDLANRILYGFGGVAEYGITVRWDKNFLRLIYLVLARRNNVQIFGGVRLGGTLMLEDAFELGFDHVSMAVGAGLPRVLNIENSLARGMRQASDFLMAMQLTGAAKQTSLSTLQVRMPAVVIGGGLTAVDAATEMQAYYIKQVEKVLHRVDTLGEEAVRGALFTPEDHEILDEFITHGREVKAERERAAAAGEAPNFTPLLHKWGGVLLAYRRTMQESPAYTLNHEEITKAFEEGIFYGESLNPKGVNLDKYGHIETITFTKDGEEVTIPARTVLVAAGTSPNTIYATEHGTIEIEDKHHFQGYDLLGNKVEYDREKNVKDDFAPFTSFEHKDHRVSYIGDTHPTFNGNVVKAITSAKRTADQVIESMKALPANHLSNDELSATMTEGLTVTVQSVNRDNPAVAEVWVKAPFVAKNFQPGQFFRLQTYEVDGQIIEDTRMQIPLFTASGTGSKDGAIRLMVFQWGVAPRLISRLKPGDCLVLAGPTGAPTDIPTNKNILIMAGRWGTAIMLDLAPVLREAGNKITYIATLAQASEMDKMDELEASTDQIIWCVQKGDKLEARRPQDSSVVATDMIELLENLNNDGVVDLSRIDRMLALGSTGLLKGLQKELSPNGRLIDIFKPDVEVMGTVGSPMQCMMKGVCGQCLQWQIDPVTKQRTKAVFTCAGQDQNVKEIDLDNLTARTSQNRLLDVINVAWFNRILTKADQ</sequence>
<dbReference type="EMBL" id="BAABKE010000002">
    <property type="protein sequence ID" value="GAA5096386.1"/>
    <property type="molecule type" value="Genomic_DNA"/>
</dbReference>
<dbReference type="InterPro" id="IPR023753">
    <property type="entry name" value="FAD/NAD-binding_dom"/>
</dbReference>
<comment type="caution">
    <text evidence="2">The sequence shown here is derived from an EMBL/GenBank/DDBJ whole genome shotgun (WGS) entry which is preliminary data.</text>
</comment>
<reference evidence="3" key="1">
    <citation type="journal article" date="2019" name="Int. J. Syst. Evol. Microbiol.">
        <title>The Global Catalogue of Microorganisms (GCM) 10K type strain sequencing project: providing services to taxonomists for standard genome sequencing and annotation.</title>
        <authorList>
            <consortium name="The Broad Institute Genomics Platform"/>
            <consortium name="The Broad Institute Genome Sequencing Center for Infectious Disease"/>
            <person name="Wu L."/>
            <person name="Ma J."/>
        </authorList>
    </citation>
    <scope>NUCLEOTIDE SEQUENCE [LARGE SCALE GENOMIC DNA]</scope>
    <source>
        <strain evidence="3">JCM 18424</strain>
    </source>
</reference>
<dbReference type="InterPro" id="IPR050353">
    <property type="entry name" value="PyrK_electron_transfer"/>
</dbReference>
<dbReference type="PROSITE" id="PS51384">
    <property type="entry name" value="FAD_FR"/>
    <property type="match status" value="1"/>
</dbReference>
<gene>
    <name evidence="2" type="ORF">GCM10023338_06650</name>
</gene>
<dbReference type="InterPro" id="IPR028261">
    <property type="entry name" value="DPD_II"/>
</dbReference>
<name>A0ABP9MJE9_9GAMM</name>
<evidence type="ECO:0000259" key="1">
    <source>
        <dbReference type="PROSITE" id="PS51384"/>
    </source>
</evidence>
<feature type="domain" description="FAD-binding FR-type" evidence="1">
    <location>
        <begin position="812"/>
        <end position="918"/>
    </location>
</feature>
<dbReference type="PRINTS" id="PR00368">
    <property type="entry name" value="FADPNR"/>
</dbReference>
<dbReference type="Pfam" id="PF07992">
    <property type="entry name" value="Pyr_redox_2"/>
    <property type="match status" value="1"/>
</dbReference>
<protein>
    <submittedName>
        <fullName evidence="2">FAD-dependent oxidoreductase</fullName>
    </submittedName>
</protein>
<dbReference type="InterPro" id="IPR017938">
    <property type="entry name" value="Riboflavin_synthase-like_b-brl"/>
</dbReference>
<organism evidence="2 3">
    <name type="scientific">Wohlfahrtiimonas larvae</name>
    <dbReference type="NCBI Taxonomy" id="1157986"/>
    <lineage>
        <taxon>Bacteria</taxon>
        <taxon>Pseudomonadati</taxon>
        <taxon>Pseudomonadota</taxon>
        <taxon>Gammaproteobacteria</taxon>
        <taxon>Cardiobacteriales</taxon>
        <taxon>Ignatzschineriaceae</taxon>
        <taxon>Wohlfahrtiimonas</taxon>
    </lineage>
</organism>
<dbReference type="Gene3D" id="2.40.30.10">
    <property type="entry name" value="Translation factors"/>
    <property type="match status" value="1"/>
</dbReference>
<dbReference type="Gene3D" id="1.10.1060.10">
    <property type="entry name" value="Alpha-helical ferredoxin"/>
    <property type="match status" value="1"/>
</dbReference>
<accession>A0ABP9MJE9</accession>
<dbReference type="Pfam" id="PF14691">
    <property type="entry name" value="Fer4_20"/>
    <property type="match status" value="1"/>
</dbReference>
<dbReference type="SUPFAM" id="SSF51905">
    <property type="entry name" value="FAD/NAD(P)-binding domain"/>
    <property type="match status" value="1"/>
</dbReference>
<dbReference type="InterPro" id="IPR017927">
    <property type="entry name" value="FAD-bd_FR_type"/>
</dbReference>
<dbReference type="PRINTS" id="PR00469">
    <property type="entry name" value="PNDRDTASEII"/>
</dbReference>
<proteinExistence type="predicted"/>
<dbReference type="PANTHER" id="PTHR43513:SF3">
    <property type="entry name" value="DIHYDROOROTATE DEHYDROGENASE B (NAD(+)), ELECTRON TRANSFER SUBUNIT-RELATED"/>
    <property type="match status" value="1"/>
</dbReference>
<dbReference type="InterPro" id="IPR036188">
    <property type="entry name" value="FAD/NAD-bd_sf"/>
</dbReference>
<dbReference type="SUPFAM" id="SSF63380">
    <property type="entry name" value="Riboflavin synthase domain-like"/>
    <property type="match status" value="1"/>
</dbReference>
<evidence type="ECO:0000313" key="2">
    <source>
        <dbReference type="EMBL" id="GAA5096386.1"/>
    </source>
</evidence>
<dbReference type="CDD" id="cd06192">
    <property type="entry name" value="DHOD_e_trans_like"/>
    <property type="match status" value="1"/>
</dbReference>
<dbReference type="Proteomes" id="UP001500631">
    <property type="component" value="Unassembled WGS sequence"/>
</dbReference>
<dbReference type="PANTHER" id="PTHR43513">
    <property type="entry name" value="DIHYDROOROTATE DEHYDROGENASE B (NAD(+)), ELECTRON TRANSFER SUBUNIT"/>
    <property type="match status" value="1"/>
</dbReference>
<keyword evidence="3" id="KW-1185">Reference proteome</keyword>
<evidence type="ECO:0000313" key="3">
    <source>
        <dbReference type="Proteomes" id="UP001500631"/>
    </source>
</evidence>
<dbReference type="InterPro" id="IPR009051">
    <property type="entry name" value="Helical_ferredxn"/>
</dbReference>
<dbReference type="Gene3D" id="3.50.50.60">
    <property type="entry name" value="FAD/NAD(P)-binding domain"/>
    <property type="match status" value="2"/>
</dbReference>
<dbReference type="RefSeq" id="WP_077924769.1">
    <property type="nucleotide sequence ID" value="NZ_BAABKE010000002.1"/>
</dbReference>